<gene>
    <name evidence="7" type="ORF">Thert_00648</name>
</gene>
<comment type="function">
    <text evidence="5">Acetylates the N-terminal alanine of ribosomal protein bS18.</text>
</comment>
<sequence>MVIKIRPMTKSDIDDVIEIESLSFSVPWSKESFTMEVTKNKCAHYIVAEADEKIAGYGGFWVVIDEGHITNIAVHPDFRGKGVGSAIVEGLIDLAKKKGITSMTLEVRASNLIAQSLYKKYGFKPVGRRRGYYQDNNEDAIIMWKYDM</sequence>
<dbReference type="PANTHER" id="PTHR43420">
    <property type="entry name" value="ACETYLTRANSFERASE"/>
    <property type="match status" value="1"/>
</dbReference>
<evidence type="ECO:0000313" key="8">
    <source>
        <dbReference type="Proteomes" id="UP000214975"/>
    </source>
</evidence>
<comment type="similarity">
    <text evidence="1 5">Belongs to the acetyltransferase family. RimI subfamily.</text>
</comment>
<evidence type="ECO:0000313" key="7">
    <source>
        <dbReference type="EMBL" id="AST56816.1"/>
    </source>
</evidence>
<evidence type="ECO:0000259" key="6">
    <source>
        <dbReference type="PROSITE" id="PS51186"/>
    </source>
</evidence>
<keyword evidence="3 7" id="KW-0808">Transferase</keyword>
<dbReference type="GO" id="GO:0005737">
    <property type="term" value="C:cytoplasm"/>
    <property type="evidence" value="ECO:0007669"/>
    <property type="project" value="UniProtKB-SubCell"/>
</dbReference>
<dbReference type="AlphaFoldDB" id="A0A223HWG7"/>
<keyword evidence="2 5" id="KW-0963">Cytoplasm</keyword>
<dbReference type="CDD" id="cd04301">
    <property type="entry name" value="NAT_SF"/>
    <property type="match status" value="1"/>
</dbReference>
<evidence type="ECO:0000256" key="5">
    <source>
        <dbReference type="RuleBase" id="RU363094"/>
    </source>
</evidence>
<evidence type="ECO:0000256" key="2">
    <source>
        <dbReference type="ARBA" id="ARBA00022490"/>
    </source>
</evidence>
<organism evidence="7 8">
    <name type="scientific">Thermoanaerobacterium thermosaccharolyticum</name>
    <name type="common">Clostridium thermosaccharolyticum</name>
    <dbReference type="NCBI Taxonomy" id="1517"/>
    <lineage>
        <taxon>Bacteria</taxon>
        <taxon>Bacillati</taxon>
        <taxon>Bacillota</taxon>
        <taxon>Clostridia</taxon>
        <taxon>Thermoanaerobacterales</taxon>
        <taxon>Thermoanaerobacteraceae</taxon>
        <taxon>Thermoanaerobacterium</taxon>
    </lineage>
</organism>
<protein>
    <recommendedName>
        <fullName evidence="5">[Ribosomal protein bS18]-alanine N-acetyltransferase</fullName>
        <ecNumber evidence="5">2.3.1.266</ecNumber>
    </recommendedName>
</protein>
<dbReference type="InterPro" id="IPR000182">
    <property type="entry name" value="GNAT_dom"/>
</dbReference>
<dbReference type="Proteomes" id="UP000214975">
    <property type="component" value="Chromosome"/>
</dbReference>
<comment type="subcellular location">
    <subcellularLocation>
        <location evidence="5">Cytoplasm</location>
    </subcellularLocation>
</comment>
<feature type="domain" description="N-acetyltransferase" evidence="6">
    <location>
        <begin position="3"/>
        <end position="148"/>
    </location>
</feature>
<dbReference type="PANTHER" id="PTHR43420:SF44">
    <property type="entry name" value="ACETYLTRANSFERASE YPEA"/>
    <property type="match status" value="1"/>
</dbReference>
<dbReference type="RefSeq" id="WP_013298597.1">
    <property type="nucleotide sequence ID" value="NZ_CP016893.1"/>
</dbReference>
<evidence type="ECO:0000256" key="4">
    <source>
        <dbReference type="ARBA" id="ARBA00023315"/>
    </source>
</evidence>
<dbReference type="Gene3D" id="3.40.630.30">
    <property type="match status" value="1"/>
</dbReference>
<dbReference type="InterPro" id="IPR016181">
    <property type="entry name" value="Acyl_CoA_acyltransferase"/>
</dbReference>
<dbReference type="EMBL" id="CP016893">
    <property type="protein sequence ID" value="AST56816.1"/>
    <property type="molecule type" value="Genomic_DNA"/>
</dbReference>
<keyword evidence="4" id="KW-0012">Acyltransferase</keyword>
<evidence type="ECO:0000256" key="1">
    <source>
        <dbReference type="ARBA" id="ARBA00005395"/>
    </source>
</evidence>
<dbReference type="GeneID" id="93864980"/>
<reference evidence="7 8" key="1">
    <citation type="submission" date="2016-08" db="EMBL/GenBank/DDBJ databases">
        <title>A novel genetic cassette of butanologenic Thermoanaerobacterium thermosaccharolyticum that directly convert cellulose to butanol.</title>
        <authorList>
            <person name="Li T."/>
            <person name="He J."/>
        </authorList>
    </citation>
    <scope>NUCLEOTIDE SEQUENCE [LARGE SCALE GENOMIC DNA]</scope>
    <source>
        <strain evidence="7 8">TG57</strain>
    </source>
</reference>
<name>A0A223HWG7_THETR</name>
<accession>A0A223HWG7</accession>
<dbReference type="PROSITE" id="PS51186">
    <property type="entry name" value="GNAT"/>
    <property type="match status" value="1"/>
</dbReference>
<dbReference type="Pfam" id="PF00583">
    <property type="entry name" value="Acetyltransf_1"/>
    <property type="match status" value="1"/>
</dbReference>
<dbReference type="SUPFAM" id="SSF55729">
    <property type="entry name" value="Acyl-CoA N-acyltransferases (Nat)"/>
    <property type="match status" value="1"/>
</dbReference>
<dbReference type="InterPro" id="IPR006464">
    <property type="entry name" value="AcTrfase_RimI/Ard1"/>
</dbReference>
<dbReference type="EC" id="2.3.1.266" evidence="5"/>
<dbReference type="NCBIfam" id="TIGR01575">
    <property type="entry name" value="rimI"/>
    <property type="match status" value="1"/>
</dbReference>
<dbReference type="GO" id="GO:0008999">
    <property type="term" value="F:protein-N-terminal-alanine acetyltransferase activity"/>
    <property type="evidence" value="ECO:0007669"/>
    <property type="project" value="UniProtKB-EC"/>
</dbReference>
<proteinExistence type="inferred from homology"/>
<dbReference type="InterPro" id="IPR050680">
    <property type="entry name" value="YpeA/RimI_acetyltransf"/>
</dbReference>
<dbReference type="OMA" id="GERYLNY"/>
<evidence type="ECO:0000256" key="3">
    <source>
        <dbReference type="ARBA" id="ARBA00022679"/>
    </source>
</evidence>
<comment type="catalytic activity">
    <reaction evidence="5">
        <text>N-terminal L-alanyl-[ribosomal protein bS18] + acetyl-CoA = N-terminal N(alpha)-acetyl-L-alanyl-[ribosomal protein bS18] + CoA + H(+)</text>
        <dbReference type="Rhea" id="RHEA:43756"/>
        <dbReference type="Rhea" id="RHEA-COMP:10676"/>
        <dbReference type="Rhea" id="RHEA-COMP:10677"/>
        <dbReference type="ChEBI" id="CHEBI:15378"/>
        <dbReference type="ChEBI" id="CHEBI:57287"/>
        <dbReference type="ChEBI" id="CHEBI:57288"/>
        <dbReference type="ChEBI" id="CHEBI:64718"/>
        <dbReference type="ChEBI" id="CHEBI:83683"/>
        <dbReference type="EC" id="2.3.1.266"/>
    </reaction>
</comment>